<comment type="caution">
    <text evidence="1">The sequence shown here is derived from an EMBL/GenBank/DDBJ whole genome shotgun (WGS) entry which is preliminary data.</text>
</comment>
<reference evidence="1" key="1">
    <citation type="submission" date="2023-11" db="EMBL/GenBank/DDBJ databases">
        <authorList>
            <person name="Poullet M."/>
        </authorList>
    </citation>
    <scope>NUCLEOTIDE SEQUENCE</scope>
    <source>
        <strain evidence="1">E1834</strain>
    </source>
</reference>
<name>A0ACB0YSC8_MELEN</name>
<organism evidence="1 2">
    <name type="scientific">Meloidogyne enterolobii</name>
    <name type="common">Root-knot nematode worm</name>
    <name type="synonym">Meloidogyne mayaguensis</name>
    <dbReference type="NCBI Taxonomy" id="390850"/>
    <lineage>
        <taxon>Eukaryota</taxon>
        <taxon>Metazoa</taxon>
        <taxon>Ecdysozoa</taxon>
        <taxon>Nematoda</taxon>
        <taxon>Chromadorea</taxon>
        <taxon>Rhabditida</taxon>
        <taxon>Tylenchina</taxon>
        <taxon>Tylenchomorpha</taxon>
        <taxon>Tylenchoidea</taxon>
        <taxon>Meloidogynidae</taxon>
        <taxon>Meloidogyninae</taxon>
        <taxon>Meloidogyne</taxon>
    </lineage>
</organism>
<dbReference type="Proteomes" id="UP001497535">
    <property type="component" value="Unassembled WGS sequence"/>
</dbReference>
<gene>
    <name evidence="1" type="ORF">MENTE1834_LOCUS16032</name>
</gene>
<evidence type="ECO:0000313" key="2">
    <source>
        <dbReference type="Proteomes" id="UP001497535"/>
    </source>
</evidence>
<dbReference type="EMBL" id="CAVMJV010000018">
    <property type="protein sequence ID" value="CAK5060720.1"/>
    <property type="molecule type" value="Genomic_DNA"/>
</dbReference>
<protein>
    <submittedName>
        <fullName evidence="1">Uncharacterized protein</fullName>
    </submittedName>
</protein>
<sequence length="52" mass="6043">MDTLARSSPHNVVVSCELNLNLDYMLKRIWEYLALIRIYTKKPGSPPDLGYF</sequence>
<evidence type="ECO:0000313" key="1">
    <source>
        <dbReference type="EMBL" id="CAK5060720.1"/>
    </source>
</evidence>
<keyword evidence="2" id="KW-1185">Reference proteome</keyword>
<proteinExistence type="predicted"/>
<accession>A0ACB0YSC8</accession>